<evidence type="ECO:0000313" key="2">
    <source>
        <dbReference type="EMBL" id="STY23552.1"/>
    </source>
</evidence>
<evidence type="ECO:0000313" key="1">
    <source>
        <dbReference type="EMBL" id="KTD71524.1"/>
    </source>
</evidence>
<dbReference type="EMBL" id="UGOY01000001">
    <property type="protein sequence ID" value="STY23552.1"/>
    <property type="molecule type" value="Genomic_DNA"/>
</dbReference>
<evidence type="ECO:0000313" key="3">
    <source>
        <dbReference type="Proteomes" id="UP000054820"/>
    </source>
</evidence>
<protein>
    <submittedName>
        <fullName evidence="2">Uncharacterized protein</fullName>
    </submittedName>
</protein>
<keyword evidence="3" id="KW-1185">Reference proteome</keyword>
<dbReference type="OrthoDB" id="10012004at2"/>
<dbReference type="Proteomes" id="UP000255110">
    <property type="component" value="Unassembled WGS sequence"/>
</dbReference>
<accession>A0A378LCC8</accession>
<reference evidence="2 4" key="2">
    <citation type="submission" date="2018-06" db="EMBL/GenBank/DDBJ databases">
        <authorList>
            <consortium name="Pathogen Informatics"/>
            <person name="Doyle S."/>
        </authorList>
    </citation>
    <scope>NUCLEOTIDE SEQUENCE [LARGE SCALE GENOMIC DNA]</scope>
    <source>
        <strain evidence="2 4">NCTC11991</strain>
    </source>
</reference>
<dbReference type="STRING" id="460.Lstg_2933"/>
<evidence type="ECO:0000313" key="4">
    <source>
        <dbReference type="Proteomes" id="UP000255110"/>
    </source>
</evidence>
<dbReference type="AlphaFoldDB" id="A0A378LCC8"/>
<organism evidence="2 4">
    <name type="scientific">Legionella steigerwaltii</name>
    <dbReference type="NCBI Taxonomy" id="460"/>
    <lineage>
        <taxon>Bacteria</taxon>
        <taxon>Pseudomonadati</taxon>
        <taxon>Pseudomonadota</taxon>
        <taxon>Gammaproteobacteria</taxon>
        <taxon>Legionellales</taxon>
        <taxon>Legionellaceae</taxon>
        <taxon>Legionella</taxon>
    </lineage>
</organism>
<dbReference type="Proteomes" id="UP000054820">
    <property type="component" value="Unassembled WGS sequence"/>
</dbReference>
<reference evidence="1 3" key="1">
    <citation type="submission" date="2015-11" db="EMBL/GenBank/DDBJ databases">
        <title>Genomic analysis of 38 Legionella species identifies large and diverse effector repertoires.</title>
        <authorList>
            <person name="Burstein D."/>
            <person name="Amaro F."/>
            <person name="Zusman T."/>
            <person name="Lifshitz Z."/>
            <person name="Cohen O."/>
            <person name="Gilbert J.A."/>
            <person name="Pupko T."/>
            <person name="Shuman H.A."/>
            <person name="Segal G."/>
        </authorList>
    </citation>
    <scope>NUCLEOTIDE SEQUENCE [LARGE SCALE GENOMIC DNA]</scope>
    <source>
        <strain evidence="1 3">SC-18-C9</strain>
    </source>
</reference>
<dbReference type="EMBL" id="LNYZ01000032">
    <property type="protein sequence ID" value="KTD71524.1"/>
    <property type="molecule type" value="Genomic_DNA"/>
</dbReference>
<gene>
    <name evidence="1" type="ORF">Lstg_2933</name>
    <name evidence="2" type="ORF">NCTC11991_02160</name>
</gene>
<dbReference type="RefSeq" id="WP_058478454.1">
    <property type="nucleotide sequence ID" value="NZ_CAAAIO010000042.1"/>
</dbReference>
<proteinExistence type="predicted"/>
<sequence length="593" mass="67291">MSQTLIKRNLGLFLKLQTSAPFLPKGSEQRAVEKTTGMPHSQNPVNIDLTSGDIDITLRDDIFNVLSTKGFCHGMAICHGIMEAIGKREWWEACLKLVAHWDGNPNNLDEVIQLPNTNQLATRREILTRVVNYIIAAQFSQTTALQPFYLKGGNQENWYKGDQLPLMNDMGVQFHQETTTVGPYKEDDEQSLSSILSEDILKDSLVLIHSDEHVIRAGFSKGQWTLYNASHNHKLSADKSIQKSFRSKADFLNEIYQSLGTITKIQAVSLVPRQNFEFPSLPLNKKHITPDNIYLIVKYEPKKLTRILIESQTNTDIRASLKDAITRLNSEGTSSLYDILMYNTPMLTGLTGLAQNQDFRQALIDRLRFKNPPSKSYGSALEVALHFSGSSELQSLIDIRDKELNKSMLTTLEHSSNIKLHSFIDKHDPTTLQNFFCSIASDPNNISNLLKILTSKNENDVSSWQLLHKKCPKVREHLLNQLVRSIGKLDERDLYSLALELSVAPSNLGDFAELCRERSPTLRSAEFGKTYSWQTLMKACQTCLEKVKPDKDWESYDKIMKLKTERSGFFSLFDRTPKVILENPNDIEPSPPK</sequence>
<name>A0A378LCC8_9GAMM</name>